<dbReference type="Pfam" id="PF08327">
    <property type="entry name" value="AHSA1"/>
    <property type="match status" value="1"/>
</dbReference>
<dbReference type="SUPFAM" id="SSF55961">
    <property type="entry name" value="Bet v1-like"/>
    <property type="match status" value="1"/>
</dbReference>
<organism evidence="3 4">
    <name type="scientific">Actinoallomurus iriomotensis</name>
    <dbReference type="NCBI Taxonomy" id="478107"/>
    <lineage>
        <taxon>Bacteria</taxon>
        <taxon>Bacillati</taxon>
        <taxon>Actinomycetota</taxon>
        <taxon>Actinomycetes</taxon>
        <taxon>Streptosporangiales</taxon>
        <taxon>Thermomonosporaceae</taxon>
        <taxon>Actinoallomurus</taxon>
    </lineage>
</organism>
<evidence type="ECO:0000259" key="2">
    <source>
        <dbReference type="Pfam" id="PF08327"/>
    </source>
</evidence>
<name>A0A9W6VST7_9ACTN</name>
<protein>
    <submittedName>
        <fullName evidence="3">Activator of HSP90 ATPase</fullName>
    </submittedName>
</protein>
<evidence type="ECO:0000313" key="3">
    <source>
        <dbReference type="EMBL" id="GLY77857.1"/>
    </source>
</evidence>
<dbReference type="InterPro" id="IPR013538">
    <property type="entry name" value="ASHA1/2-like_C"/>
</dbReference>
<evidence type="ECO:0000256" key="1">
    <source>
        <dbReference type="ARBA" id="ARBA00006817"/>
    </source>
</evidence>
<comment type="caution">
    <text evidence="3">The sequence shown here is derived from an EMBL/GenBank/DDBJ whole genome shotgun (WGS) entry which is preliminary data.</text>
</comment>
<feature type="domain" description="Activator of Hsp90 ATPase homologue 1/2-like C-terminal" evidence="2">
    <location>
        <begin position="26"/>
        <end position="158"/>
    </location>
</feature>
<dbReference type="InterPro" id="IPR023393">
    <property type="entry name" value="START-like_dom_sf"/>
</dbReference>
<dbReference type="Gene3D" id="3.30.530.20">
    <property type="match status" value="1"/>
</dbReference>
<comment type="similarity">
    <text evidence="1">Belongs to the AHA1 family.</text>
</comment>
<sequence length="168" mass="18752">MSETGRGTPAQSATADREIVISRAIDAPRELVFEAFTEVRHLSRWWGPEGFSTTTRAFEFRVGGVWDFVMHGPDGTDYQEWISWTEITPPERIALLHGESRTDPNAFESVLTFASEGAATRIEMRTVFPTKELRDEAAENYHAIEAGRQTLSSLAAYVTDLARKGVEG</sequence>
<dbReference type="AlphaFoldDB" id="A0A9W6VST7"/>
<dbReference type="RefSeq" id="WP_285627981.1">
    <property type="nucleotide sequence ID" value="NZ_BSTJ01000008.1"/>
</dbReference>
<gene>
    <name evidence="3" type="ORF">Airi01_061240</name>
</gene>
<evidence type="ECO:0000313" key="4">
    <source>
        <dbReference type="Proteomes" id="UP001165135"/>
    </source>
</evidence>
<dbReference type="CDD" id="cd08894">
    <property type="entry name" value="SRPBCC_CalC_Aha1-like_1"/>
    <property type="match status" value="1"/>
</dbReference>
<dbReference type="Proteomes" id="UP001165135">
    <property type="component" value="Unassembled WGS sequence"/>
</dbReference>
<reference evidence="3" key="1">
    <citation type="submission" date="2023-03" db="EMBL/GenBank/DDBJ databases">
        <title>Actinoallomurus iriomotensis NBRC 103681.</title>
        <authorList>
            <person name="Ichikawa N."/>
            <person name="Sato H."/>
            <person name="Tonouchi N."/>
        </authorList>
    </citation>
    <scope>NUCLEOTIDE SEQUENCE</scope>
    <source>
        <strain evidence="3">NBRC 103681</strain>
    </source>
</reference>
<accession>A0A9W6VST7</accession>
<dbReference type="EMBL" id="BSTJ01000008">
    <property type="protein sequence ID" value="GLY77857.1"/>
    <property type="molecule type" value="Genomic_DNA"/>
</dbReference>
<proteinExistence type="inferred from homology"/>